<feature type="transmembrane region" description="Helical" evidence="6">
    <location>
        <begin position="394"/>
        <end position="411"/>
    </location>
</feature>
<evidence type="ECO:0000256" key="3">
    <source>
        <dbReference type="ARBA" id="ARBA00022989"/>
    </source>
</evidence>
<dbReference type="PROSITE" id="PS50836">
    <property type="entry name" value="DOMON"/>
    <property type="match status" value="1"/>
</dbReference>
<keyword evidence="4" id="KW-0560">Oxidoreductase</keyword>
<dbReference type="InterPro" id="IPR039261">
    <property type="entry name" value="FNR_nucleotide-bd"/>
</dbReference>
<dbReference type="EMBL" id="VJMJ01000119">
    <property type="protein sequence ID" value="KAF0733722.1"/>
    <property type="molecule type" value="Genomic_DNA"/>
</dbReference>
<dbReference type="CDD" id="cd06186">
    <property type="entry name" value="NOX_Duox_like_FAD_NADP"/>
    <property type="match status" value="1"/>
</dbReference>
<evidence type="ECO:0000256" key="5">
    <source>
        <dbReference type="ARBA" id="ARBA00023136"/>
    </source>
</evidence>
<dbReference type="Pfam" id="PF08030">
    <property type="entry name" value="NAD_binding_6"/>
    <property type="match status" value="1"/>
</dbReference>
<feature type="domain" description="DOMON" evidence="8">
    <location>
        <begin position="40"/>
        <end position="161"/>
    </location>
</feature>
<evidence type="ECO:0000256" key="6">
    <source>
        <dbReference type="SAM" id="Phobius"/>
    </source>
</evidence>
<dbReference type="InterPro" id="IPR005018">
    <property type="entry name" value="DOMON_domain"/>
</dbReference>
<feature type="transmembrane region" description="Helical" evidence="6">
    <location>
        <begin position="365"/>
        <end position="382"/>
    </location>
</feature>
<protein>
    <recommendedName>
        <fullName evidence="8">DOMON domain-containing protein</fullName>
    </recommendedName>
</protein>
<feature type="transmembrane region" description="Helical" evidence="6">
    <location>
        <begin position="256"/>
        <end position="274"/>
    </location>
</feature>
<accession>A0A6G0X1J8</accession>
<evidence type="ECO:0000313" key="9">
    <source>
        <dbReference type="EMBL" id="KAF0733722.1"/>
    </source>
</evidence>
<dbReference type="VEuPathDB" id="FungiDB:AeMF1_012326"/>
<keyword evidence="10" id="KW-1185">Reference proteome</keyword>
<reference evidence="9 10" key="1">
    <citation type="submission" date="2019-07" db="EMBL/GenBank/DDBJ databases">
        <title>Genomics analysis of Aphanomyces spp. identifies a new class of oomycete effector associated with host adaptation.</title>
        <authorList>
            <person name="Gaulin E."/>
        </authorList>
    </citation>
    <scope>NUCLEOTIDE SEQUENCE [LARGE SCALE GENOMIC DNA]</scope>
    <source>
        <strain evidence="9 10">ATCC 201684</strain>
    </source>
</reference>
<dbReference type="InterPro" id="IPR013130">
    <property type="entry name" value="Fe3_Rdtase_TM_dom"/>
</dbReference>
<evidence type="ECO:0000256" key="7">
    <source>
        <dbReference type="SAM" id="SignalP"/>
    </source>
</evidence>
<dbReference type="InterPro" id="IPR013121">
    <property type="entry name" value="Fe_red_NAD-bd_6"/>
</dbReference>
<keyword evidence="2 6" id="KW-0812">Transmembrane</keyword>
<comment type="caution">
    <text evidence="9">The sequence shown here is derived from an EMBL/GenBank/DDBJ whole genome shotgun (WGS) entry which is preliminary data.</text>
</comment>
<dbReference type="PANTHER" id="PTHR11972">
    <property type="entry name" value="NADPH OXIDASE"/>
    <property type="match status" value="1"/>
</dbReference>
<proteinExistence type="predicted"/>
<dbReference type="PANTHER" id="PTHR11972:SF69">
    <property type="entry name" value="FERRIC REDUCTION OXIDASE 6-RELATED"/>
    <property type="match status" value="1"/>
</dbReference>
<evidence type="ECO:0000313" key="10">
    <source>
        <dbReference type="Proteomes" id="UP000481153"/>
    </source>
</evidence>
<dbReference type="InterPro" id="IPR013112">
    <property type="entry name" value="FAD-bd_8"/>
</dbReference>
<dbReference type="Gene3D" id="3.40.50.80">
    <property type="entry name" value="Nucleotide-binding domain of ferredoxin-NADP reductase (FNR) module"/>
    <property type="match status" value="1"/>
</dbReference>
<organism evidence="9 10">
    <name type="scientific">Aphanomyces euteiches</name>
    <dbReference type="NCBI Taxonomy" id="100861"/>
    <lineage>
        <taxon>Eukaryota</taxon>
        <taxon>Sar</taxon>
        <taxon>Stramenopiles</taxon>
        <taxon>Oomycota</taxon>
        <taxon>Saprolegniomycetes</taxon>
        <taxon>Saprolegniales</taxon>
        <taxon>Verrucalvaceae</taxon>
        <taxon>Aphanomyces</taxon>
    </lineage>
</organism>
<dbReference type="CDD" id="cd09631">
    <property type="entry name" value="DOMON_DOH"/>
    <property type="match status" value="1"/>
</dbReference>
<evidence type="ECO:0000259" key="8">
    <source>
        <dbReference type="PROSITE" id="PS50836"/>
    </source>
</evidence>
<feature type="transmembrane region" description="Helical" evidence="6">
    <location>
        <begin position="286"/>
        <end position="306"/>
    </location>
</feature>
<dbReference type="InterPro" id="IPR050369">
    <property type="entry name" value="RBOH/FRE"/>
</dbReference>
<dbReference type="AlphaFoldDB" id="A0A6G0X1J8"/>
<dbReference type="GO" id="GO:0016491">
    <property type="term" value="F:oxidoreductase activity"/>
    <property type="evidence" value="ECO:0007669"/>
    <property type="project" value="UniProtKB-KW"/>
</dbReference>
<dbReference type="Proteomes" id="UP000481153">
    <property type="component" value="Unassembled WGS sequence"/>
</dbReference>
<comment type="subcellular location">
    <subcellularLocation>
        <location evidence="1">Membrane</location>
        <topology evidence="1">Multi-pass membrane protein</topology>
    </subcellularLocation>
</comment>
<feature type="chain" id="PRO_5026355689" description="DOMON domain-containing protein" evidence="7">
    <location>
        <begin position="21"/>
        <end position="684"/>
    </location>
</feature>
<name>A0A6G0X1J8_9STRA</name>
<keyword evidence="5 6" id="KW-0472">Membrane</keyword>
<dbReference type="SFLD" id="SFLDG01168">
    <property type="entry name" value="Ferric_reductase_subgroup_(FRE"/>
    <property type="match status" value="1"/>
</dbReference>
<keyword evidence="3 6" id="KW-1133">Transmembrane helix</keyword>
<evidence type="ECO:0000256" key="2">
    <source>
        <dbReference type="ARBA" id="ARBA00022692"/>
    </source>
</evidence>
<gene>
    <name evidence="9" type="ORF">Ae201684_009294</name>
</gene>
<feature type="transmembrane region" description="Helical" evidence="6">
    <location>
        <begin position="417"/>
        <end position="438"/>
    </location>
</feature>
<dbReference type="SUPFAM" id="SSF52343">
    <property type="entry name" value="Ferredoxin reductase-like, C-terminal NADP-linked domain"/>
    <property type="match status" value="1"/>
</dbReference>
<dbReference type="Pfam" id="PF01794">
    <property type="entry name" value="Ferric_reduct"/>
    <property type="match status" value="1"/>
</dbReference>
<feature type="signal peptide" evidence="7">
    <location>
        <begin position="1"/>
        <end position="20"/>
    </location>
</feature>
<evidence type="ECO:0000256" key="4">
    <source>
        <dbReference type="ARBA" id="ARBA00023002"/>
    </source>
</evidence>
<sequence length="684" mass="74186">MHLLSLVAPLLMAVAGSTLAANASACADPTFSQQPAVPLGPMTIRSLVNDANVCIQVLFPASSGVKWTGIAIASTPYMVGSPVSNAIIFDSTSATTHQVVVAGYDEDNVPAQQDQSSVTMVAGGVTNGVISFTFERSLTAKSEYDVEIVPNKPIYIQWAYASRRWPSEHSDYGAAYVLLGASDATAALADDGTVNTNTPVIAAITFAVIVLLGVLATYVGRQWRFIHMKTVCAPSKQRGAWAYITDAWIDLKVGEVLVVLVYIGGLVAVAVSVQNKFSSLSGGHQLAFISGHIALVALAFLLLPVARGQHWEAIFGSSHERILKMHRWLGILCFVASLIHLIAALINHANIASTESYGVQQVKTLFGLVAFICFLTMTVLSIEPIRRRWYETFYYHHRVASVIGLVFVLLHSKTVQYAMILPLVIYVLSGLFRFRAFFNRFDASIKVHGTNIMLLKLPVTPQTTKWATTANPCAFFWVNVPSVSRLEWHPFSAIVTPDGQSIAFCMKAPTPKGFVAKVVLQAIQATDSCKLSIVVGGPYGKPALDVNNYANLVLIAGGIGVTPMVNLINQFRHSQSKTLLHLVWVVREPEELLAVEDVMFPLPDNVKAAFYVSGATARGSIVNSAGDDVVYAEGKPVLDEIINTSRFTNQSVGVLACGPPGLVHEAQWFSHNCGYDFHKEIFTF</sequence>
<feature type="transmembrane region" description="Helical" evidence="6">
    <location>
        <begin position="327"/>
        <end position="345"/>
    </location>
</feature>
<dbReference type="SFLD" id="SFLDS00052">
    <property type="entry name" value="Ferric_Reductase_Domain"/>
    <property type="match status" value="1"/>
</dbReference>
<dbReference type="GO" id="GO:0005886">
    <property type="term" value="C:plasma membrane"/>
    <property type="evidence" value="ECO:0007669"/>
    <property type="project" value="TreeGrafter"/>
</dbReference>
<evidence type="ECO:0000256" key="1">
    <source>
        <dbReference type="ARBA" id="ARBA00004141"/>
    </source>
</evidence>
<dbReference type="Pfam" id="PF08022">
    <property type="entry name" value="FAD_binding_8"/>
    <property type="match status" value="1"/>
</dbReference>
<feature type="transmembrane region" description="Helical" evidence="6">
    <location>
        <begin position="200"/>
        <end position="219"/>
    </location>
</feature>
<dbReference type="InterPro" id="IPR045266">
    <property type="entry name" value="DOH_DOMON"/>
</dbReference>
<keyword evidence="7" id="KW-0732">Signal</keyword>